<keyword evidence="2 4" id="KW-0808">Transferase</keyword>
<dbReference type="InterPro" id="IPR001451">
    <property type="entry name" value="Hexapep"/>
</dbReference>
<dbReference type="InterPro" id="IPR018357">
    <property type="entry name" value="Hexapep_transf_CS"/>
</dbReference>
<dbReference type="SUPFAM" id="SSF51161">
    <property type="entry name" value="Trimeric LpxA-like enzymes"/>
    <property type="match status" value="1"/>
</dbReference>
<dbReference type="EMBL" id="JACHGW010000004">
    <property type="protein sequence ID" value="MBB6052795.1"/>
    <property type="molecule type" value="Genomic_DNA"/>
</dbReference>
<dbReference type="PANTHER" id="PTHR23416">
    <property type="entry name" value="SIALIC ACID SYNTHASE-RELATED"/>
    <property type="match status" value="1"/>
</dbReference>
<accession>A0A7W9SUV8</accession>
<keyword evidence="5" id="KW-1185">Reference proteome</keyword>
<evidence type="ECO:0000256" key="3">
    <source>
        <dbReference type="ARBA" id="ARBA00022737"/>
    </source>
</evidence>
<name>A0A7W9SUV8_ARMRO</name>
<comment type="caution">
    <text evidence="4">The sequence shown here is derived from an EMBL/GenBank/DDBJ whole genome shotgun (WGS) entry which is preliminary data.</text>
</comment>
<dbReference type="RefSeq" id="WP_184202427.1">
    <property type="nucleotide sequence ID" value="NZ_JACHGW010000004.1"/>
</dbReference>
<dbReference type="CDD" id="cd04647">
    <property type="entry name" value="LbH_MAT_like"/>
    <property type="match status" value="1"/>
</dbReference>
<gene>
    <name evidence="4" type="ORF">HNQ39_004616</name>
</gene>
<dbReference type="Proteomes" id="UP000520814">
    <property type="component" value="Unassembled WGS sequence"/>
</dbReference>
<dbReference type="GO" id="GO:0005829">
    <property type="term" value="C:cytosol"/>
    <property type="evidence" value="ECO:0007669"/>
    <property type="project" value="TreeGrafter"/>
</dbReference>
<dbReference type="Gene3D" id="2.160.10.10">
    <property type="entry name" value="Hexapeptide repeat proteins"/>
    <property type="match status" value="1"/>
</dbReference>
<organism evidence="4 5">
    <name type="scientific">Armatimonas rosea</name>
    <dbReference type="NCBI Taxonomy" id="685828"/>
    <lineage>
        <taxon>Bacteria</taxon>
        <taxon>Bacillati</taxon>
        <taxon>Armatimonadota</taxon>
        <taxon>Armatimonadia</taxon>
        <taxon>Armatimonadales</taxon>
        <taxon>Armatimonadaceae</taxon>
        <taxon>Armatimonas</taxon>
    </lineage>
</organism>
<comment type="similarity">
    <text evidence="1">Belongs to the transferase hexapeptide repeat family.</text>
</comment>
<dbReference type="PANTHER" id="PTHR23416:SF23">
    <property type="entry name" value="ACETYLTRANSFERASE C18B11.09C-RELATED"/>
    <property type="match status" value="1"/>
</dbReference>
<sequence length="180" mass="19378">MSFVRRLAYEGVLYWANRVIAKTPSHALRLAFYRTILGIKIGKGAYILMDAWFDTKGGIEIGAHSVINQKCRLDGRGGITMGSNVSLSAEVTILTADHDIQSPSFAGREKPVVIGDRVFVGTRAMILPGVTLGEGAVVAAGALVTKDVAPYTIVAGVPAKPIGERSRDLTYTLDYGRLLW</sequence>
<evidence type="ECO:0000313" key="5">
    <source>
        <dbReference type="Proteomes" id="UP000520814"/>
    </source>
</evidence>
<dbReference type="GO" id="GO:0008925">
    <property type="term" value="F:maltose O-acetyltransferase activity"/>
    <property type="evidence" value="ECO:0007669"/>
    <property type="project" value="UniProtKB-EC"/>
</dbReference>
<evidence type="ECO:0000313" key="4">
    <source>
        <dbReference type="EMBL" id="MBB6052795.1"/>
    </source>
</evidence>
<dbReference type="PROSITE" id="PS00101">
    <property type="entry name" value="HEXAPEP_TRANSFERASES"/>
    <property type="match status" value="1"/>
</dbReference>
<protein>
    <submittedName>
        <fullName evidence="4">Maltose O-acetyltransferase</fullName>
        <ecNumber evidence="4">2.3.1.79</ecNumber>
    </submittedName>
</protein>
<dbReference type="AlphaFoldDB" id="A0A7W9SUV8"/>
<proteinExistence type="inferred from homology"/>
<reference evidence="4 5" key="1">
    <citation type="submission" date="2020-08" db="EMBL/GenBank/DDBJ databases">
        <title>Genomic Encyclopedia of Type Strains, Phase IV (KMG-IV): sequencing the most valuable type-strain genomes for metagenomic binning, comparative biology and taxonomic classification.</title>
        <authorList>
            <person name="Goeker M."/>
        </authorList>
    </citation>
    <scope>NUCLEOTIDE SEQUENCE [LARGE SCALE GENOMIC DNA]</scope>
    <source>
        <strain evidence="4 5">DSM 23562</strain>
    </source>
</reference>
<evidence type="ECO:0000256" key="2">
    <source>
        <dbReference type="ARBA" id="ARBA00022679"/>
    </source>
</evidence>
<keyword evidence="3" id="KW-0677">Repeat</keyword>
<keyword evidence="4" id="KW-0012">Acyltransferase</keyword>
<dbReference type="EC" id="2.3.1.79" evidence="4"/>
<dbReference type="InterPro" id="IPR011004">
    <property type="entry name" value="Trimer_LpxA-like_sf"/>
</dbReference>
<evidence type="ECO:0000256" key="1">
    <source>
        <dbReference type="ARBA" id="ARBA00007274"/>
    </source>
</evidence>
<dbReference type="Pfam" id="PF14602">
    <property type="entry name" value="Hexapep_2"/>
    <property type="match status" value="1"/>
</dbReference>
<dbReference type="InterPro" id="IPR051159">
    <property type="entry name" value="Hexapeptide_acetyltransf"/>
</dbReference>